<keyword evidence="2 5" id="KW-0812">Transmembrane</keyword>
<organism evidence="6 7">
    <name type="scientific">Viridibacillus soli</name>
    <dbReference type="NCBI Taxonomy" id="2798301"/>
    <lineage>
        <taxon>Bacteria</taxon>
        <taxon>Bacillati</taxon>
        <taxon>Bacillota</taxon>
        <taxon>Bacilli</taxon>
        <taxon>Bacillales</taxon>
        <taxon>Caryophanaceae</taxon>
        <taxon>Viridibacillus</taxon>
    </lineage>
</organism>
<evidence type="ECO:0000256" key="3">
    <source>
        <dbReference type="ARBA" id="ARBA00022989"/>
    </source>
</evidence>
<dbReference type="EMBL" id="JAEOAH010000007">
    <property type="protein sequence ID" value="MBK3494879.1"/>
    <property type="molecule type" value="Genomic_DNA"/>
</dbReference>
<comment type="similarity">
    <text evidence="5">Belongs to the UPF0344 family.</text>
</comment>
<evidence type="ECO:0000256" key="1">
    <source>
        <dbReference type="ARBA" id="ARBA00022475"/>
    </source>
</evidence>
<evidence type="ECO:0000256" key="2">
    <source>
        <dbReference type="ARBA" id="ARBA00022692"/>
    </source>
</evidence>
<comment type="subcellular location">
    <subcellularLocation>
        <location evidence="5">Cell membrane</location>
        <topology evidence="5">Multi-pass membrane protein</topology>
    </subcellularLocation>
</comment>
<reference evidence="6 7" key="1">
    <citation type="submission" date="2020-12" db="EMBL/GenBank/DDBJ databases">
        <title>YIM B01967 draft genome.</title>
        <authorList>
            <person name="Yan X."/>
        </authorList>
    </citation>
    <scope>NUCLEOTIDE SEQUENCE [LARGE SCALE GENOMIC DNA]</scope>
    <source>
        <strain evidence="6 7">YIM B01967</strain>
    </source>
</reference>
<feature type="transmembrane region" description="Helical" evidence="5">
    <location>
        <begin position="99"/>
        <end position="119"/>
    </location>
</feature>
<proteinExistence type="inferred from homology"/>
<feature type="transmembrane region" description="Helical" evidence="5">
    <location>
        <begin position="12"/>
        <end position="28"/>
    </location>
</feature>
<feature type="transmembrane region" description="Helical" evidence="5">
    <location>
        <begin position="40"/>
        <end position="61"/>
    </location>
</feature>
<feature type="transmembrane region" description="Helical" evidence="5">
    <location>
        <begin position="67"/>
        <end position="87"/>
    </location>
</feature>
<dbReference type="RefSeq" id="WP_200748674.1">
    <property type="nucleotide sequence ID" value="NZ_JAEOAH010000007.1"/>
</dbReference>
<keyword evidence="4 5" id="KW-0472">Membrane</keyword>
<evidence type="ECO:0000256" key="5">
    <source>
        <dbReference type="HAMAP-Rule" id="MF_01536"/>
    </source>
</evidence>
<accession>A0ABS1H6F0</accession>
<dbReference type="InterPro" id="IPR010899">
    <property type="entry name" value="UPF0344"/>
</dbReference>
<keyword evidence="7" id="KW-1185">Reference proteome</keyword>
<evidence type="ECO:0000313" key="7">
    <source>
        <dbReference type="Proteomes" id="UP000618943"/>
    </source>
</evidence>
<keyword evidence="3 5" id="KW-1133">Transmembrane helix</keyword>
<dbReference type="Pfam" id="PF07457">
    <property type="entry name" value="DUF1516"/>
    <property type="match status" value="1"/>
</dbReference>
<protein>
    <recommendedName>
        <fullName evidence="5">UPF0344 protein JFL43_08395</fullName>
    </recommendedName>
</protein>
<dbReference type="Proteomes" id="UP000618943">
    <property type="component" value="Unassembled WGS sequence"/>
</dbReference>
<comment type="caution">
    <text evidence="6">The sequence shown here is derived from an EMBL/GenBank/DDBJ whole genome shotgun (WGS) entry which is preliminary data.</text>
</comment>
<name>A0ABS1H6F0_9BACL</name>
<sequence length="124" mass="13938">MDFLTSQTHLHITTWVVAIVLFLVAAMMQKGTKGRKVTHMILRVFYILVIITGAALFGSAMDYSMGMQYGLKFLGGILVIGMMEMVLVRSAKGKPTSMFWILFAVFLLFTLYMGFHLPMGSKLF</sequence>
<dbReference type="HAMAP" id="MF_01536">
    <property type="entry name" value="UPF0344"/>
    <property type="match status" value="1"/>
</dbReference>
<evidence type="ECO:0000256" key="4">
    <source>
        <dbReference type="ARBA" id="ARBA00023136"/>
    </source>
</evidence>
<keyword evidence="1 5" id="KW-1003">Cell membrane</keyword>
<gene>
    <name evidence="6" type="ORF">JFL43_08395</name>
</gene>
<evidence type="ECO:0000313" key="6">
    <source>
        <dbReference type="EMBL" id="MBK3494879.1"/>
    </source>
</evidence>